<reference evidence="5 6" key="1">
    <citation type="journal article" date="2016" name="Sci. Rep.">
        <title>Metabolic traits of an uncultured archaeal lineage -MSBL1- from brine pools of the Red Sea.</title>
        <authorList>
            <person name="Mwirichia R."/>
            <person name="Alam I."/>
            <person name="Rashid M."/>
            <person name="Vinu M."/>
            <person name="Ba-Alawi W."/>
            <person name="Anthony Kamau A."/>
            <person name="Kamanda Ngugi D."/>
            <person name="Goker M."/>
            <person name="Klenk H.P."/>
            <person name="Bajic V."/>
            <person name="Stingl U."/>
        </authorList>
    </citation>
    <scope>NUCLEOTIDE SEQUENCE [LARGE SCALE GENOMIC DNA]</scope>
    <source>
        <strain evidence="5">SCGC-AAA259D14</strain>
    </source>
</reference>
<evidence type="ECO:0008006" key="7">
    <source>
        <dbReference type="Google" id="ProtNLM"/>
    </source>
</evidence>
<dbReference type="AlphaFoldDB" id="A0A133U5U7"/>
<dbReference type="PANTHER" id="PTHR43547">
    <property type="entry name" value="TWO-COMPONENT HISTIDINE KINASE"/>
    <property type="match status" value="1"/>
</dbReference>
<dbReference type="EMBL" id="LHXL01000031">
    <property type="protein sequence ID" value="KXA89567.1"/>
    <property type="molecule type" value="Genomic_DNA"/>
</dbReference>
<dbReference type="InterPro" id="IPR005467">
    <property type="entry name" value="His_kinase_dom"/>
</dbReference>
<dbReference type="InterPro" id="IPR011006">
    <property type="entry name" value="CheY-like_superfamily"/>
</dbReference>
<dbReference type="PROSITE" id="PS50109">
    <property type="entry name" value="HIS_KIN"/>
    <property type="match status" value="1"/>
</dbReference>
<name>A0A133U5U7_9EURY</name>
<protein>
    <recommendedName>
        <fullName evidence="7">Histidine kinase</fullName>
    </recommendedName>
</protein>
<sequence length="349" mass="39127">MIVSKGDYLQVLLVDDEKSILEQAKIFLENENDRLDVETVTSPEEAFELLNKRSYDAVVSDYQMPSMDGLDFLKELREGRGSDVPFIILTGKGREEVAMKALNLGADGYIIKEGSPRAMYSQLARAIVKEVEHRLAKEREEVLHSLLRHDLRNKAQIAEGYLDLIKDSIDSDNGQVYLEKAVKSIRNGIDLIEKVRVVKRVGGEEAEEILLDPLLKKVINQYETEASQNGIEIVYEENECEKVLAGSLLEESISNLMENAIKHSGGSKIRISVEDLKDECLVTVEDDGRGIPDREKEKIFEKDFKKGKAAGSGIGLYLVKEIAESYEGRVEVEDSDLGGARFVLYLKKG</sequence>
<evidence type="ECO:0000256" key="1">
    <source>
        <dbReference type="ARBA" id="ARBA00022553"/>
    </source>
</evidence>
<dbReference type="Gene3D" id="3.30.565.10">
    <property type="entry name" value="Histidine kinase-like ATPase, C-terminal domain"/>
    <property type="match status" value="1"/>
</dbReference>
<evidence type="ECO:0000313" key="5">
    <source>
        <dbReference type="EMBL" id="KXA89567.1"/>
    </source>
</evidence>
<dbReference type="Proteomes" id="UP000070589">
    <property type="component" value="Unassembled WGS sequence"/>
</dbReference>
<feature type="domain" description="Histidine kinase" evidence="3">
    <location>
        <begin position="146"/>
        <end position="349"/>
    </location>
</feature>
<organism evidence="5 6">
    <name type="scientific">candidate division MSBL1 archaeon SCGC-AAA259D14</name>
    <dbReference type="NCBI Taxonomy" id="1698261"/>
    <lineage>
        <taxon>Archaea</taxon>
        <taxon>Methanobacteriati</taxon>
        <taxon>Methanobacteriota</taxon>
        <taxon>candidate division MSBL1</taxon>
    </lineage>
</organism>
<keyword evidence="1 2" id="KW-0597">Phosphoprotein</keyword>
<dbReference type="Pfam" id="PF02518">
    <property type="entry name" value="HATPase_c"/>
    <property type="match status" value="1"/>
</dbReference>
<feature type="domain" description="Response regulatory" evidence="4">
    <location>
        <begin position="10"/>
        <end position="127"/>
    </location>
</feature>
<evidence type="ECO:0000256" key="2">
    <source>
        <dbReference type="PROSITE-ProRule" id="PRU00169"/>
    </source>
</evidence>
<dbReference type="PROSITE" id="PS50110">
    <property type="entry name" value="RESPONSE_REGULATORY"/>
    <property type="match status" value="1"/>
</dbReference>
<dbReference type="SMART" id="SM00448">
    <property type="entry name" value="REC"/>
    <property type="match status" value="1"/>
</dbReference>
<dbReference type="InterPro" id="IPR036890">
    <property type="entry name" value="HATPase_C_sf"/>
</dbReference>
<comment type="caution">
    <text evidence="5">The sequence shown here is derived from an EMBL/GenBank/DDBJ whole genome shotgun (WGS) entry which is preliminary data.</text>
</comment>
<dbReference type="PANTHER" id="PTHR43547:SF2">
    <property type="entry name" value="HYBRID SIGNAL TRANSDUCTION HISTIDINE KINASE C"/>
    <property type="match status" value="1"/>
</dbReference>
<gene>
    <name evidence="5" type="ORF">AKJ62_02845</name>
</gene>
<dbReference type="Gene3D" id="3.40.50.2300">
    <property type="match status" value="1"/>
</dbReference>
<dbReference type="SUPFAM" id="SSF52172">
    <property type="entry name" value="CheY-like"/>
    <property type="match status" value="1"/>
</dbReference>
<dbReference type="GO" id="GO:0000155">
    <property type="term" value="F:phosphorelay sensor kinase activity"/>
    <property type="evidence" value="ECO:0007669"/>
    <property type="project" value="TreeGrafter"/>
</dbReference>
<dbReference type="InterPro" id="IPR001789">
    <property type="entry name" value="Sig_transdc_resp-reg_receiver"/>
</dbReference>
<proteinExistence type="predicted"/>
<evidence type="ECO:0000259" key="4">
    <source>
        <dbReference type="PROSITE" id="PS50110"/>
    </source>
</evidence>
<dbReference type="CDD" id="cd00075">
    <property type="entry name" value="HATPase"/>
    <property type="match status" value="1"/>
</dbReference>
<dbReference type="Pfam" id="PF00072">
    <property type="entry name" value="Response_reg"/>
    <property type="match status" value="1"/>
</dbReference>
<accession>A0A133U5U7</accession>
<dbReference type="PRINTS" id="PR00344">
    <property type="entry name" value="BCTRLSENSOR"/>
</dbReference>
<evidence type="ECO:0000259" key="3">
    <source>
        <dbReference type="PROSITE" id="PS50109"/>
    </source>
</evidence>
<dbReference type="SMART" id="SM00387">
    <property type="entry name" value="HATPase_c"/>
    <property type="match status" value="1"/>
</dbReference>
<keyword evidence="6" id="KW-1185">Reference proteome</keyword>
<dbReference type="SUPFAM" id="SSF55874">
    <property type="entry name" value="ATPase domain of HSP90 chaperone/DNA topoisomerase II/histidine kinase"/>
    <property type="match status" value="1"/>
</dbReference>
<dbReference type="InterPro" id="IPR003594">
    <property type="entry name" value="HATPase_dom"/>
</dbReference>
<dbReference type="CDD" id="cd00156">
    <property type="entry name" value="REC"/>
    <property type="match status" value="1"/>
</dbReference>
<dbReference type="InterPro" id="IPR004358">
    <property type="entry name" value="Sig_transdc_His_kin-like_C"/>
</dbReference>
<evidence type="ECO:0000313" key="6">
    <source>
        <dbReference type="Proteomes" id="UP000070589"/>
    </source>
</evidence>
<feature type="modified residue" description="4-aspartylphosphate" evidence="2">
    <location>
        <position position="61"/>
    </location>
</feature>